<dbReference type="PANTHER" id="PTHR40459">
    <property type="entry name" value="CONSERVED HYPOTHETICAL ALANINE AND LEUCINE RICH PROTEIN"/>
    <property type="match status" value="1"/>
</dbReference>
<feature type="domain" description="Pyrroline-5-carboxylate reductase catalytic N-terminal" evidence="1">
    <location>
        <begin position="4"/>
        <end position="85"/>
    </location>
</feature>
<dbReference type="PANTHER" id="PTHR40459:SF1">
    <property type="entry name" value="CONSERVED HYPOTHETICAL ALANINE AND LEUCINE RICH PROTEIN"/>
    <property type="match status" value="1"/>
</dbReference>
<dbReference type="InterPro" id="IPR028939">
    <property type="entry name" value="P5C_Rdtase_cat_N"/>
</dbReference>
<dbReference type="EMBL" id="JSAQ01000001">
    <property type="protein sequence ID" value="KGO06023.1"/>
    <property type="molecule type" value="Genomic_DNA"/>
</dbReference>
<dbReference type="Pfam" id="PF10728">
    <property type="entry name" value="DUF2520"/>
    <property type="match status" value="1"/>
</dbReference>
<evidence type="ECO:0000259" key="2">
    <source>
        <dbReference type="Pfam" id="PF10728"/>
    </source>
</evidence>
<protein>
    <recommendedName>
        <fullName evidence="5">DUF2520 domain-containing protein</fullName>
    </recommendedName>
</protein>
<keyword evidence="4" id="KW-1185">Reference proteome</keyword>
<dbReference type="Proteomes" id="UP000030140">
    <property type="component" value="Unassembled WGS sequence"/>
</dbReference>
<reference evidence="3 4" key="1">
    <citation type="submission" date="2014-10" db="EMBL/GenBank/DDBJ databases">
        <title>Draft genome sequence of the proteorhodopsin-containing marine bacterium Dokdonia donghaensis.</title>
        <authorList>
            <person name="Gomez-Consarnau L."/>
            <person name="Gonzalez J.M."/>
            <person name="Riedel T."/>
            <person name="Jaenicke S."/>
            <person name="Wagner-Doebler I."/>
            <person name="Fuhrman J.A."/>
        </authorList>
    </citation>
    <scope>NUCLEOTIDE SEQUENCE [LARGE SCALE GENOMIC DNA]</scope>
    <source>
        <strain evidence="3 4">DSW-1</strain>
    </source>
</reference>
<sequence length="255" mass="28224">MIEVNIVGTGNVAWHLAKALGAQNNAVVMQVAGRSQASLDPFKHMARHTVTINNLTAADVTIIAVSDDMIAQVSEQIPFDNTLVVHTSGYTAMSTLSRKHKKGVFYPLQSFSKDDVSLHFAEIPILVEAENDEDEKTLRELASIISDTVQVINSVQRRQLHLAAVFANNFTNHCYTVAQDICEQYEVDVKTLHPLILKTAQKALENGPTNSQTGPAKRGDKEVINKQLDLLKNPDHKDIYNTLTKAIYTTYGKKL</sequence>
<dbReference type="Pfam" id="PF03807">
    <property type="entry name" value="F420_oxidored"/>
    <property type="match status" value="1"/>
</dbReference>
<dbReference type="Gene3D" id="1.10.1040.20">
    <property type="entry name" value="ProC-like, C-terminal domain"/>
    <property type="match status" value="1"/>
</dbReference>
<dbReference type="SUPFAM" id="SSF51735">
    <property type="entry name" value="NAD(P)-binding Rossmann-fold domains"/>
    <property type="match status" value="1"/>
</dbReference>
<dbReference type="SUPFAM" id="SSF48179">
    <property type="entry name" value="6-phosphogluconate dehydrogenase C-terminal domain-like"/>
    <property type="match status" value="1"/>
</dbReference>
<organism evidence="3 4">
    <name type="scientific">Dokdonia donghaensis DSW-1</name>
    <dbReference type="NCBI Taxonomy" id="1300343"/>
    <lineage>
        <taxon>Bacteria</taxon>
        <taxon>Pseudomonadati</taxon>
        <taxon>Bacteroidota</taxon>
        <taxon>Flavobacteriia</taxon>
        <taxon>Flavobacteriales</taxon>
        <taxon>Flavobacteriaceae</taxon>
        <taxon>Dokdonia</taxon>
    </lineage>
</organism>
<evidence type="ECO:0000313" key="3">
    <source>
        <dbReference type="EMBL" id="KGO06023.1"/>
    </source>
</evidence>
<name>A0A0A2GU36_9FLAO</name>
<feature type="domain" description="DUF2520" evidence="2">
    <location>
        <begin position="123"/>
        <end position="246"/>
    </location>
</feature>
<dbReference type="InterPro" id="IPR018931">
    <property type="entry name" value="DUF2520"/>
</dbReference>
<accession>A0A0A2GU36</accession>
<dbReference type="AlphaFoldDB" id="A0A0A2GU36"/>
<evidence type="ECO:0008006" key="5">
    <source>
        <dbReference type="Google" id="ProtNLM"/>
    </source>
</evidence>
<dbReference type="RefSeq" id="WP_035325038.1">
    <property type="nucleotide sequence ID" value="NZ_CP015125.1"/>
</dbReference>
<gene>
    <name evidence="3" type="ORF">NV36_03635</name>
</gene>
<dbReference type="KEGG" id="ddo:I597_1800"/>
<evidence type="ECO:0000313" key="4">
    <source>
        <dbReference type="Proteomes" id="UP000030140"/>
    </source>
</evidence>
<proteinExistence type="predicted"/>
<dbReference type="PATRIC" id="fig|1300343.5.peg.1811"/>
<dbReference type="InterPro" id="IPR008927">
    <property type="entry name" value="6-PGluconate_DH-like_C_sf"/>
</dbReference>
<dbReference type="InterPro" id="IPR037108">
    <property type="entry name" value="TM1727-like_C_sf"/>
</dbReference>
<dbReference type="OrthoDB" id="9810755at2"/>
<dbReference type="Gene3D" id="3.40.50.720">
    <property type="entry name" value="NAD(P)-binding Rossmann-like Domain"/>
    <property type="match status" value="1"/>
</dbReference>
<dbReference type="InterPro" id="IPR036291">
    <property type="entry name" value="NAD(P)-bd_dom_sf"/>
</dbReference>
<evidence type="ECO:0000259" key="1">
    <source>
        <dbReference type="Pfam" id="PF03807"/>
    </source>
</evidence>
<comment type="caution">
    <text evidence="3">The sequence shown here is derived from an EMBL/GenBank/DDBJ whole genome shotgun (WGS) entry which is preliminary data.</text>
</comment>